<feature type="compositionally biased region" description="Basic and acidic residues" evidence="1">
    <location>
        <begin position="21"/>
        <end position="32"/>
    </location>
</feature>
<organism evidence="2">
    <name type="scientific">Menopon gallinae</name>
    <name type="common">poultry shaft louse</name>
    <dbReference type="NCBI Taxonomy" id="328185"/>
    <lineage>
        <taxon>Eukaryota</taxon>
        <taxon>Metazoa</taxon>
        <taxon>Ecdysozoa</taxon>
        <taxon>Arthropoda</taxon>
        <taxon>Hexapoda</taxon>
        <taxon>Insecta</taxon>
        <taxon>Pterygota</taxon>
        <taxon>Neoptera</taxon>
        <taxon>Paraneoptera</taxon>
        <taxon>Psocodea</taxon>
        <taxon>Troctomorpha</taxon>
        <taxon>Phthiraptera</taxon>
        <taxon>Amblycera</taxon>
        <taxon>Menoponidae</taxon>
        <taxon>Menopon</taxon>
    </lineage>
</organism>
<proteinExistence type="predicted"/>
<sequence>MEQLAHFVSKAFEPDQNSVEVEERGTEEDRKRTASPVTIDLSQRNISPPKAQSERVSSPKSEAEKKENLRNVVDGLTNSQRNRIMENIYQKLDFRNAKMPPPEDGPRFGCADGDAKKPRPAKTNAMDIVNLIGEQKKSESVFASSRERLSEERVNGLAETKSAESPSSVGYARIGKDGERGSSESPIIDPEDSTSSAGSVSAGKDKQDTLKGRIFSRIDNESKTGYYLA</sequence>
<reference evidence="2" key="1">
    <citation type="journal article" date="2024" name="Gigascience">
        <title>Chromosome-level genome of the poultry shaft louse Menopon gallinae provides insight into the host-switching and adaptive evolution of parasitic lice.</title>
        <authorList>
            <person name="Xu Y."/>
            <person name="Ma L."/>
            <person name="Liu S."/>
            <person name="Liang Y."/>
            <person name="Liu Q."/>
            <person name="He Z."/>
            <person name="Tian L."/>
            <person name="Duan Y."/>
            <person name="Cai W."/>
            <person name="Li H."/>
            <person name="Song F."/>
        </authorList>
    </citation>
    <scope>NUCLEOTIDE SEQUENCE</scope>
    <source>
        <strain evidence="2">Cailab_2023a</strain>
    </source>
</reference>
<name>A0AAW2IBP0_9NEOP</name>
<comment type="caution">
    <text evidence="2">The sequence shown here is derived from an EMBL/GenBank/DDBJ whole genome shotgun (WGS) entry which is preliminary data.</text>
</comment>
<accession>A0AAW2IBP0</accession>
<feature type="region of interest" description="Disordered" evidence="1">
    <location>
        <begin position="1"/>
        <end position="78"/>
    </location>
</feature>
<feature type="region of interest" description="Disordered" evidence="1">
    <location>
        <begin position="93"/>
        <end position="124"/>
    </location>
</feature>
<evidence type="ECO:0000256" key="1">
    <source>
        <dbReference type="SAM" id="MobiDB-lite"/>
    </source>
</evidence>
<evidence type="ECO:0000313" key="2">
    <source>
        <dbReference type="EMBL" id="KAL0279321.1"/>
    </source>
</evidence>
<feature type="region of interest" description="Disordered" evidence="1">
    <location>
        <begin position="139"/>
        <end position="213"/>
    </location>
</feature>
<feature type="compositionally biased region" description="Basic and acidic residues" evidence="1">
    <location>
        <begin position="203"/>
        <end position="213"/>
    </location>
</feature>
<dbReference type="AlphaFoldDB" id="A0AAW2IBP0"/>
<protein>
    <submittedName>
        <fullName evidence="2">Uncharacterized protein</fullName>
    </submittedName>
</protein>
<dbReference type="EMBL" id="JARGDH010000001">
    <property type="protein sequence ID" value="KAL0279321.1"/>
    <property type="molecule type" value="Genomic_DNA"/>
</dbReference>
<feature type="compositionally biased region" description="Basic and acidic residues" evidence="1">
    <location>
        <begin position="139"/>
        <end position="154"/>
    </location>
</feature>
<gene>
    <name evidence="2" type="ORF">PYX00_000913</name>
</gene>